<dbReference type="OrthoDB" id="5450317at2"/>
<keyword evidence="4" id="KW-1185">Reference proteome</keyword>
<comment type="similarity">
    <text evidence="1">Belongs to the metallo-dependent hydrolases superfamily.</text>
</comment>
<proteinExistence type="inferred from homology"/>
<dbReference type="RefSeq" id="WP_139695258.1">
    <property type="nucleotide sequence ID" value="NZ_CP074074.1"/>
</dbReference>
<dbReference type="GO" id="GO:0016787">
    <property type="term" value="F:hydrolase activity"/>
    <property type="evidence" value="ECO:0007669"/>
    <property type="project" value="UniProtKB-KW"/>
</dbReference>
<organism evidence="3 4">
    <name type="scientific">Allotamlana fucoidanivorans</name>
    <dbReference type="NCBI Taxonomy" id="2583814"/>
    <lineage>
        <taxon>Bacteria</taxon>
        <taxon>Pseudomonadati</taxon>
        <taxon>Bacteroidota</taxon>
        <taxon>Flavobacteriia</taxon>
        <taxon>Flavobacteriales</taxon>
        <taxon>Flavobacteriaceae</taxon>
        <taxon>Allotamlana</taxon>
    </lineage>
</organism>
<dbReference type="PANTHER" id="PTHR43569:SF2">
    <property type="entry name" value="AMIDOHYDROLASE-RELATED DOMAIN-CONTAINING PROTEIN"/>
    <property type="match status" value="1"/>
</dbReference>
<dbReference type="InterPro" id="IPR006680">
    <property type="entry name" value="Amidohydro-rel"/>
</dbReference>
<evidence type="ECO:0000256" key="1">
    <source>
        <dbReference type="ARBA" id="ARBA00038310"/>
    </source>
</evidence>
<evidence type="ECO:0000313" key="4">
    <source>
        <dbReference type="Proteomes" id="UP000308713"/>
    </source>
</evidence>
<dbReference type="InterPro" id="IPR052350">
    <property type="entry name" value="Metallo-dep_Lactonases"/>
</dbReference>
<protein>
    <submittedName>
        <fullName evidence="3">Amidohydrolase</fullName>
    </submittedName>
</protein>
<comment type="caution">
    <text evidence="3">The sequence shown here is derived from an EMBL/GenBank/DDBJ whole genome shotgun (WGS) entry which is preliminary data.</text>
</comment>
<sequence length="278" mass="32337">MVIDSHQHFWNYEPKKHDWIDDSMKTIRRDFLPQDLQRVYTENKIDGCIAVQADQTLAETNFLIELAAKNNFIKGVVGWVDFRDETTIESVLEQYKQFDIIKGFRHVVQGEPDHNFLLRQNFKNGIAHLEKHNFTYDILVFPYQLGAVLEFVKSFPNQKFVIDHIAKPYIKDGFYEGWAVLIKEIAKHENVYCKLSGMITEADFNSWTPEQIYPYMDVVLQAFGPKRILFGSDWPVCLVAGNYSKVKQLVTNFIAPLSSSEHEAIMGKNAVEFYNLKQ</sequence>
<dbReference type="SUPFAM" id="SSF51556">
    <property type="entry name" value="Metallo-dependent hydrolases"/>
    <property type="match status" value="1"/>
</dbReference>
<dbReference type="AlphaFoldDB" id="A0A5C4SPR3"/>
<dbReference type="Pfam" id="PF04909">
    <property type="entry name" value="Amidohydro_2"/>
    <property type="match status" value="1"/>
</dbReference>
<evidence type="ECO:0000259" key="2">
    <source>
        <dbReference type="Pfam" id="PF04909"/>
    </source>
</evidence>
<feature type="domain" description="Amidohydrolase-related" evidence="2">
    <location>
        <begin position="3"/>
        <end position="276"/>
    </location>
</feature>
<gene>
    <name evidence="3" type="ORF">FGF67_03385</name>
</gene>
<evidence type="ECO:0000313" key="3">
    <source>
        <dbReference type="EMBL" id="TNJ46244.1"/>
    </source>
</evidence>
<dbReference type="Proteomes" id="UP000308713">
    <property type="component" value="Unassembled WGS sequence"/>
</dbReference>
<name>A0A5C4SPR3_9FLAO</name>
<accession>A0A5C4SPR3</accession>
<keyword evidence="3" id="KW-0378">Hydrolase</keyword>
<dbReference type="PANTHER" id="PTHR43569">
    <property type="entry name" value="AMIDOHYDROLASE"/>
    <property type="match status" value="1"/>
</dbReference>
<dbReference type="EMBL" id="VDCS01000003">
    <property type="protein sequence ID" value="TNJ46244.1"/>
    <property type="molecule type" value="Genomic_DNA"/>
</dbReference>
<reference evidence="3 4" key="1">
    <citation type="submission" date="2019-05" db="EMBL/GenBank/DDBJ databases">
        <title>Tamlana fucoidanivorans sp. nov., isolated from the surface of algae collected from Fujian province in China.</title>
        <authorList>
            <person name="Li J."/>
        </authorList>
    </citation>
    <scope>NUCLEOTIDE SEQUENCE [LARGE SCALE GENOMIC DNA]</scope>
    <source>
        <strain evidence="3 4">CW2-9</strain>
    </source>
</reference>
<dbReference type="Gene3D" id="3.20.20.140">
    <property type="entry name" value="Metal-dependent hydrolases"/>
    <property type="match status" value="1"/>
</dbReference>
<dbReference type="InterPro" id="IPR032466">
    <property type="entry name" value="Metal_Hydrolase"/>
</dbReference>